<reference evidence="4" key="1">
    <citation type="journal article" date="2019" name="Emerg. Microbes Infect.">
        <title>Comprehensive subspecies identification of 175 nontuberculous mycobacteria species based on 7547 genomic profiles.</title>
        <authorList>
            <person name="Matsumoto Y."/>
            <person name="Kinjo T."/>
            <person name="Motooka D."/>
            <person name="Nabeya D."/>
            <person name="Jung N."/>
            <person name="Uechi K."/>
            <person name="Horii T."/>
            <person name="Iida T."/>
            <person name="Fujita J."/>
            <person name="Nakamura S."/>
        </authorList>
    </citation>
    <scope>NUCLEOTIDE SEQUENCE [LARGE SCALE GENOMIC DNA]</scope>
    <source>
        <strain evidence="4">JCM 13671</strain>
    </source>
</reference>
<dbReference type="Proteomes" id="UP000466931">
    <property type="component" value="Chromosome"/>
</dbReference>
<dbReference type="PROSITE" id="PS01081">
    <property type="entry name" value="HTH_TETR_1"/>
    <property type="match status" value="1"/>
</dbReference>
<dbReference type="InterPro" id="IPR009057">
    <property type="entry name" value="Homeodomain-like_sf"/>
</dbReference>
<reference evidence="4" key="2">
    <citation type="submission" date="2020-02" db="EMBL/GenBank/DDBJ databases">
        <authorList>
            <person name="Matsumoto Y."/>
            <person name="Motooka D."/>
            <person name="Nakamura S."/>
        </authorList>
    </citation>
    <scope>NUCLEOTIDE SEQUENCE</scope>
    <source>
        <strain evidence="4">JCM 13671</strain>
    </source>
</reference>
<dbReference type="EMBL" id="AP022612">
    <property type="protein sequence ID" value="BBZ35116.1"/>
    <property type="molecule type" value="Genomic_DNA"/>
</dbReference>
<protein>
    <submittedName>
        <fullName evidence="4">TetR family transcriptional regulator</fullName>
    </submittedName>
</protein>
<dbReference type="Pfam" id="PF17918">
    <property type="entry name" value="TetR_C_15"/>
    <property type="match status" value="1"/>
</dbReference>
<proteinExistence type="predicted"/>
<dbReference type="InterPro" id="IPR050109">
    <property type="entry name" value="HTH-type_TetR-like_transc_reg"/>
</dbReference>
<sequence length="178" mass="19935">MEAAAQVFSREGLSATTNRIAERAGVSIGTLYQYFPDKHALLRAIAARHVRDGERRLTSLFDRLRTEAPAFDETMACVLTELVDLHRDRPALHALLHRLTTTSADIEELQDFEDRLCGEVAFHLKRCERGGDDPDQLARTLVAAVDAQLHRVLTRTGYGDDAVEQLCRTVTQLAPERP</sequence>
<organism evidence="4 5">
    <name type="scientific">Mycolicibacterium confluentis</name>
    <dbReference type="NCBI Taxonomy" id="28047"/>
    <lineage>
        <taxon>Bacteria</taxon>
        <taxon>Bacillati</taxon>
        <taxon>Actinomycetota</taxon>
        <taxon>Actinomycetes</taxon>
        <taxon>Mycobacteriales</taxon>
        <taxon>Mycobacteriaceae</taxon>
        <taxon>Mycolicibacterium</taxon>
    </lineage>
</organism>
<keyword evidence="1 2" id="KW-0238">DNA-binding</keyword>
<dbReference type="GO" id="GO:0000976">
    <property type="term" value="F:transcription cis-regulatory region binding"/>
    <property type="evidence" value="ECO:0007669"/>
    <property type="project" value="TreeGrafter"/>
</dbReference>
<dbReference type="GO" id="GO:0003700">
    <property type="term" value="F:DNA-binding transcription factor activity"/>
    <property type="evidence" value="ECO:0007669"/>
    <property type="project" value="TreeGrafter"/>
</dbReference>
<feature type="domain" description="HTH tetR-type" evidence="3">
    <location>
        <begin position="1"/>
        <end position="53"/>
    </location>
</feature>
<dbReference type="InterPro" id="IPR001647">
    <property type="entry name" value="HTH_TetR"/>
</dbReference>
<dbReference type="Pfam" id="PF00440">
    <property type="entry name" value="TetR_N"/>
    <property type="match status" value="1"/>
</dbReference>
<evidence type="ECO:0000256" key="1">
    <source>
        <dbReference type="ARBA" id="ARBA00023125"/>
    </source>
</evidence>
<evidence type="ECO:0000256" key="2">
    <source>
        <dbReference type="PROSITE-ProRule" id="PRU00335"/>
    </source>
</evidence>
<name>A0A7I7Y0I0_9MYCO</name>
<dbReference type="AlphaFoldDB" id="A0A7I7Y0I0"/>
<dbReference type="PROSITE" id="PS50977">
    <property type="entry name" value="HTH_TETR_2"/>
    <property type="match status" value="1"/>
</dbReference>
<evidence type="ECO:0000313" key="5">
    <source>
        <dbReference type="Proteomes" id="UP000466931"/>
    </source>
</evidence>
<evidence type="ECO:0000259" key="3">
    <source>
        <dbReference type="PROSITE" id="PS50977"/>
    </source>
</evidence>
<accession>A0A7I7Y0I0</accession>
<gene>
    <name evidence="4" type="ORF">MCNF_37210</name>
</gene>
<dbReference type="PANTHER" id="PTHR30055">
    <property type="entry name" value="HTH-TYPE TRANSCRIPTIONAL REGULATOR RUTR"/>
    <property type="match status" value="1"/>
</dbReference>
<feature type="DNA-binding region" description="H-T-H motif" evidence="2">
    <location>
        <begin position="16"/>
        <end position="35"/>
    </location>
</feature>
<dbReference type="PANTHER" id="PTHR30055:SF226">
    <property type="entry name" value="HTH-TYPE TRANSCRIPTIONAL REGULATOR PKSA"/>
    <property type="match status" value="1"/>
</dbReference>
<dbReference type="InterPro" id="IPR041669">
    <property type="entry name" value="TetR_C_15"/>
</dbReference>
<evidence type="ECO:0000313" key="4">
    <source>
        <dbReference type="EMBL" id="BBZ35116.1"/>
    </source>
</evidence>
<keyword evidence="5" id="KW-1185">Reference proteome</keyword>
<dbReference type="Gene3D" id="1.10.357.10">
    <property type="entry name" value="Tetracycline Repressor, domain 2"/>
    <property type="match status" value="1"/>
</dbReference>
<dbReference type="InterPro" id="IPR023772">
    <property type="entry name" value="DNA-bd_HTH_TetR-type_CS"/>
</dbReference>
<dbReference type="SUPFAM" id="SSF46689">
    <property type="entry name" value="Homeodomain-like"/>
    <property type="match status" value="1"/>
</dbReference>